<name>W0A3Z6_9SPHN</name>
<keyword evidence="7" id="KW-1185">Reference proteome</keyword>
<dbReference type="RefSeq" id="WP_025295410.1">
    <property type="nucleotide sequence ID" value="NZ_CP006644.1"/>
</dbReference>
<reference evidence="6 7" key="1">
    <citation type="submission" date="2013-07" db="EMBL/GenBank/DDBJ databases">
        <title>Completed genome of Sphingomonas sanxanigenens NX02.</title>
        <authorList>
            <person name="Ma T."/>
            <person name="Huang H."/>
            <person name="Wu M."/>
            <person name="Li X."/>
            <person name="Li G."/>
        </authorList>
    </citation>
    <scope>NUCLEOTIDE SEQUENCE [LARGE SCALE GENOMIC DNA]</scope>
    <source>
        <strain evidence="6 7">NX02</strain>
    </source>
</reference>
<keyword evidence="4" id="KW-0233">DNA recombination</keyword>
<keyword evidence="2" id="KW-0229">DNA integration</keyword>
<evidence type="ECO:0000256" key="2">
    <source>
        <dbReference type="ARBA" id="ARBA00022908"/>
    </source>
</evidence>
<dbReference type="Pfam" id="PF00589">
    <property type="entry name" value="Phage_integrase"/>
    <property type="match status" value="1"/>
</dbReference>
<evidence type="ECO:0000256" key="1">
    <source>
        <dbReference type="ARBA" id="ARBA00008857"/>
    </source>
</evidence>
<dbReference type="eggNOG" id="COG0582">
    <property type="taxonomic scope" value="Bacteria"/>
</dbReference>
<protein>
    <submittedName>
        <fullName evidence="6">Integrase</fullName>
    </submittedName>
</protein>
<evidence type="ECO:0000256" key="4">
    <source>
        <dbReference type="ARBA" id="ARBA00023172"/>
    </source>
</evidence>
<dbReference type="PATRIC" id="fig|1123269.5.peg.5641"/>
<dbReference type="InterPro" id="IPR011010">
    <property type="entry name" value="DNA_brk_join_enz"/>
</dbReference>
<keyword evidence="3" id="KW-0238">DNA-binding</keyword>
<dbReference type="GO" id="GO:0006310">
    <property type="term" value="P:DNA recombination"/>
    <property type="evidence" value="ECO:0007669"/>
    <property type="project" value="UniProtKB-KW"/>
</dbReference>
<proteinExistence type="inferred from homology"/>
<dbReference type="AlphaFoldDB" id="W0A3Z6"/>
<dbReference type="Gene3D" id="3.30.160.390">
    <property type="entry name" value="Integrase, DNA-binding domain"/>
    <property type="match status" value="1"/>
</dbReference>
<dbReference type="SUPFAM" id="SSF56349">
    <property type="entry name" value="DNA breaking-rejoining enzymes"/>
    <property type="match status" value="1"/>
</dbReference>
<dbReference type="STRING" id="1123269.NX02_28715"/>
<sequence>MALSDVVIRNAKPGVKPAKLFDGRGLHLVVTPAGGKLWRLKYRVAGKEKLLSLGTYPSTPLAAARKAADKALESLASGGDPALEKRRAKAKAVAGAGDTFAAIAAEYIAKRKADGDRPYSEATVVKAEWFAQLLNPAIGHMPVAAIQPGDILAALRKLERKGTLESARRCLQFASRVFRYAVATARLTSDPSRDLRGALTAPRVTHHAAILDPVKLGGLLRAMDGYEGDAITRLALQLAPHVFLRPGELRMACWHELDLDAAIWTVPAERTKMRKPHAVPLSRQSLVILHELQGITGGEQGYRGFLFPSLRTRQRPMSDNTLNAALRRLGYAKGEMTAHGFRATASTLLNESGKWTPDAIERALAHGHSDAVRGAYARGQHWEERVAMAEWWSDHLDTLRKGADIVPLRQSARWADNG</sequence>
<comment type="similarity">
    <text evidence="1">Belongs to the 'phage' integrase family.</text>
</comment>
<dbReference type="InterPro" id="IPR010998">
    <property type="entry name" value="Integrase_recombinase_N"/>
</dbReference>
<dbReference type="Pfam" id="PF22022">
    <property type="entry name" value="Phage_int_M"/>
    <property type="match status" value="1"/>
</dbReference>
<dbReference type="HOGENOM" id="CLU_027562_0_0_5"/>
<dbReference type="Gene3D" id="1.10.443.10">
    <property type="entry name" value="Intergrase catalytic core"/>
    <property type="match status" value="1"/>
</dbReference>
<dbReference type="InterPro" id="IPR002104">
    <property type="entry name" value="Integrase_catalytic"/>
</dbReference>
<evidence type="ECO:0000313" key="6">
    <source>
        <dbReference type="EMBL" id="AHE51761.1"/>
    </source>
</evidence>
<accession>W0A3Z6</accession>
<evidence type="ECO:0000259" key="5">
    <source>
        <dbReference type="PROSITE" id="PS51898"/>
    </source>
</evidence>
<dbReference type="InterPro" id="IPR013762">
    <property type="entry name" value="Integrase-like_cat_sf"/>
</dbReference>
<dbReference type="GO" id="GO:0003677">
    <property type="term" value="F:DNA binding"/>
    <property type="evidence" value="ECO:0007669"/>
    <property type="project" value="UniProtKB-KW"/>
</dbReference>
<dbReference type="Gene3D" id="1.10.150.130">
    <property type="match status" value="1"/>
</dbReference>
<dbReference type="InterPro" id="IPR050808">
    <property type="entry name" value="Phage_Integrase"/>
</dbReference>
<organism evidence="6 7">
    <name type="scientific">Sphingomonas sanxanigenens DSM 19645 = NX02</name>
    <dbReference type="NCBI Taxonomy" id="1123269"/>
    <lineage>
        <taxon>Bacteria</taxon>
        <taxon>Pseudomonadati</taxon>
        <taxon>Pseudomonadota</taxon>
        <taxon>Alphaproteobacteria</taxon>
        <taxon>Sphingomonadales</taxon>
        <taxon>Sphingomonadaceae</taxon>
        <taxon>Sphingomonas</taxon>
    </lineage>
</organism>
<evidence type="ECO:0000313" key="7">
    <source>
        <dbReference type="Proteomes" id="UP000018851"/>
    </source>
</evidence>
<dbReference type="Proteomes" id="UP000018851">
    <property type="component" value="Chromosome"/>
</dbReference>
<feature type="domain" description="Tyr recombinase" evidence="5">
    <location>
        <begin position="206"/>
        <end position="393"/>
    </location>
</feature>
<dbReference type="PROSITE" id="PS51898">
    <property type="entry name" value="TYR_RECOMBINASE"/>
    <property type="match status" value="1"/>
</dbReference>
<gene>
    <name evidence="6" type="ORF">NX02_28715</name>
</gene>
<dbReference type="EMBL" id="CP006644">
    <property type="protein sequence ID" value="AHE51761.1"/>
    <property type="molecule type" value="Genomic_DNA"/>
</dbReference>
<dbReference type="KEGG" id="ssan:NX02_28715"/>
<dbReference type="Pfam" id="PF13356">
    <property type="entry name" value="Arm-DNA-bind_3"/>
    <property type="match status" value="1"/>
</dbReference>
<dbReference type="CDD" id="cd00801">
    <property type="entry name" value="INT_P4_C"/>
    <property type="match status" value="1"/>
</dbReference>
<dbReference type="InterPro" id="IPR053876">
    <property type="entry name" value="Phage_int_M"/>
</dbReference>
<dbReference type="PANTHER" id="PTHR30629">
    <property type="entry name" value="PROPHAGE INTEGRASE"/>
    <property type="match status" value="1"/>
</dbReference>
<dbReference type="OrthoDB" id="7388552at2"/>
<evidence type="ECO:0000256" key="3">
    <source>
        <dbReference type="ARBA" id="ARBA00023125"/>
    </source>
</evidence>
<dbReference type="GO" id="GO:0015074">
    <property type="term" value="P:DNA integration"/>
    <property type="evidence" value="ECO:0007669"/>
    <property type="project" value="UniProtKB-KW"/>
</dbReference>
<dbReference type="InterPro" id="IPR025166">
    <property type="entry name" value="Integrase_DNA_bind_dom"/>
</dbReference>
<dbReference type="PANTHER" id="PTHR30629:SF2">
    <property type="entry name" value="PROPHAGE INTEGRASE INTS-RELATED"/>
    <property type="match status" value="1"/>
</dbReference>
<dbReference type="InterPro" id="IPR038488">
    <property type="entry name" value="Integrase_DNA-bd_sf"/>
</dbReference>